<evidence type="ECO:0000313" key="9">
    <source>
        <dbReference type="Proteomes" id="UP000182347"/>
    </source>
</evidence>
<feature type="transmembrane region" description="Helical" evidence="6">
    <location>
        <begin position="12"/>
        <end position="32"/>
    </location>
</feature>
<feature type="domain" description="Major facilitator superfamily (MFS) profile" evidence="7">
    <location>
        <begin position="15"/>
        <end position="394"/>
    </location>
</feature>
<comment type="subcellular location">
    <subcellularLocation>
        <location evidence="1">Cell membrane</location>
        <topology evidence="1">Multi-pass membrane protein</topology>
    </subcellularLocation>
</comment>
<accession>A0A1G9X014</accession>
<name>A0A1G9X014_9BACI</name>
<evidence type="ECO:0000256" key="6">
    <source>
        <dbReference type="SAM" id="Phobius"/>
    </source>
</evidence>
<gene>
    <name evidence="8" type="ORF">SAMN05216244_3697</name>
</gene>
<dbReference type="InterPro" id="IPR036259">
    <property type="entry name" value="MFS_trans_sf"/>
</dbReference>
<dbReference type="OrthoDB" id="9797740at2"/>
<evidence type="ECO:0000256" key="5">
    <source>
        <dbReference type="ARBA" id="ARBA00023136"/>
    </source>
</evidence>
<keyword evidence="4 6" id="KW-1133">Transmembrane helix</keyword>
<dbReference type="InterPro" id="IPR020846">
    <property type="entry name" value="MFS_dom"/>
</dbReference>
<feature type="transmembrane region" description="Helical" evidence="6">
    <location>
        <begin position="107"/>
        <end position="128"/>
    </location>
</feature>
<evidence type="ECO:0000256" key="2">
    <source>
        <dbReference type="ARBA" id="ARBA00022448"/>
    </source>
</evidence>
<dbReference type="PANTHER" id="PTHR23523">
    <property type="match status" value="1"/>
</dbReference>
<keyword evidence="9" id="KW-1185">Reference proteome</keyword>
<feature type="transmembrane region" description="Helical" evidence="6">
    <location>
        <begin position="140"/>
        <end position="163"/>
    </location>
</feature>
<evidence type="ECO:0000256" key="1">
    <source>
        <dbReference type="ARBA" id="ARBA00004651"/>
    </source>
</evidence>
<evidence type="ECO:0000259" key="7">
    <source>
        <dbReference type="PROSITE" id="PS50850"/>
    </source>
</evidence>
<evidence type="ECO:0000256" key="4">
    <source>
        <dbReference type="ARBA" id="ARBA00022989"/>
    </source>
</evidence>
<feature type="transmembrane region" description="Helical" evidence="6">
    <location>
        <begin position="304"/>
        <end position="329"/>
    </location>
</feature>
<dbReference type="InterPro" id="IPR052524">
    <property type="entry name" value="MFS_Cyanate_Porter"/>
</dbReference>
<dbReference type="AlphaFoldDB" id="A0A1G9X014"/>
<dbReference type="GO" id="GO:0005886">
    <property type="term" value="C:plasma membrane"/>
    <property type="evidence" value="ECO:0007669"/>
    <property type="project" value="UniProtKB-SubCell"/>
</dbReference>
<sequence>MNTKSLHTTKPTGRFLLIAGIILIAFNLRPAITSVGPLLGTIRDDIGLANWEAGMITSLPLLAFAIMSPIAPRLSNRIGSGRALQFGLLLLIIGIISRSIAYTPTLYIGTTLVGLGIAVCNVLLPGLIKEKFPEKVGLMTSVYSTCMASFAALASGLSIPLAANLQLGWQLSLVSWVILAFIGIGVWSVYLHKQKNERPKQQFFEPTAARLTKSPLAWQVTLFMGMQSFLFYVTISWLPEILHDYGLTIGTAGWLLSYMQFISLPATFIAPILADKFKNQQGIILLIGLFAVTGYGGLLAGGSFWLLIVWITSIGFALGASISLALALLSMRAADAKQAAELSGMAQSFGYLLAAAGPFFIGLLVDATGKWSLPIGAILAVSLLMVMAGMGATRNKLV</sequence>
<feature type="transmembrane region" description="Helical" evidence="6">
    <location>
        <begin position="371"/>
        <end position="392"/>
    </location>
</feature>
<dbReference type="CDD" id="cd17339">
    <property type="entry name" value="MFS_NIMT_CynX_like"/>
    <property type="match status" value="1"/>
</dbReference>
<dbReference type="Gene3D" id="1.20.1250.20">
    <property type="entry name" value="MFS general substrate transporter like domains"/>
    <property type="match status" value="1"/>
</dbReference>
<evidence type="ECO:0000313" key="8">
    <source>
        <dbReference type="EMBL" id="SDM90164.1"/>
    </source>
</evidence>
<proteinExistence type="predicted"/>
<dbReference type="GO" id="GO:0022857">
    <property type="term" value="F:transmembrane transporter activity"/>
    <property type="evidence" value="ECO:0007669"/>
    <property type="project" value="InterPro"/>
</dbReference>
<feature type="transmembrane region" description="Helical" evidence="6">
    <location>
        <begin position="281"/>
        <end position="298"/>
    </location>
</feature>
<evidence type="ECO:0000256" key="3">
    <source>
        <dbReference type="ARBA" id="ARBA00022692"/>
    </source>
</evidence>
<protein>
    <submittedName>
        <fullName evidence="8">MFS transporter, CP family, cyanate transporter</fullName>
    </submittedName>
</protein>
<dbReference type="PANTHER" id="PTHR23523:SF2">
    <property type="entry name" value="2-NITROIMIDAZOLE TRANSPORTER"/>
    <property type="match status" value="1"/>
</dbReference>
<organism evidence="8 9">
    <name type="scientific">Sediminibacillus halophilus</name>
    <dbReference type="NCBI Taxonomy" id="482461"/>
    <lineage>
        <taxon>Bacteria</taxon>
        <taxon>Bacillati</taxon>
        <taxon>Bacillota</taxon>
        <taxon>Bacilli</taxon>
        <taxon>Bacillales</taxon>
        <taxon>Bacillaceae</taxon>
        <taxon>Sediminibacillus</taxon>
    </lineage>
</organism>
<keyword evidence="2" id="KW-0813">Transport</keyword>
<keyword evidence="3 6" id="KW-0812">Transmembrane</keyword>
<dbReference type="SUPFAM" id="SSF103473">
    <property type="entry name" value="MFS general substrate transporter"/>
    <property type="match status" value="1"/>
</dbReference>
<dbReference type="RefSeq" id="WP_074600698.1">
    <property type="nucleotide sequence ID" value="NZ_FNHF01000006.1"/>
</dbReference>
<feature type="transmembrane region" description="Helical" evidence="6">
    <location>
        <begin position="83"/>
        <end position="101"/>
    </location>
</feature>
<dbReference type="Proteomes" id="UP000182347">
    <property type="component" value="Unassembled WGS sequence"/>
</dbReference>
<feature type="transmembrane region" description="Helical" evidence="6">
    <location>
        <begin position="216"/>
        <end position="235"/>
    </location>
</feature>
<feature type="transmembrane region" description="Helical" evidence="6">
    <location>
        <begin position="349"/>
        <end position="365"/>
    </location>
</feature>
<dbReference type="InterPro" id="IPR011701">
    <property type="entry name" value="MFS"/>
</dbReference>
<feature type="transmembrane region" description="Helical" evidence="6">
    <location>
        <begin position="255"/>
        <end position="274"/>
    </location>
</feature>
<dbReference type="EMBL" id="FNHF01000006">
    <property type="protein sequence ID" value="SDM90164.1"/>
    <property type="molecule type" value="Genomic_DNA"/>
</dbReference>
<dbReference type="Pfam" id="PF07690">
    <property type="entry name" value="MFS_1"/>
    <property type="match status" value="1"/>
</dbReference>
<feature type="transmembrane region" description="Helical" evidence="6">
    <location>
        <begin position="169"/>
        <end position="191"/>
    </location>
</feature>
<feature type="transmembrane region" description="Helical" evidence="6">
    <location>
        <begin position="52"/>
        <end position="71"/>
    </location>
</feature>
<keyword evidence="5 6" id="KW-0472">Membrane</keyword>
<dbReference type="PROSITE" id="PS50850">
    <property type="entry name" value="MFS"/>
    <property type="match status" value="1"/>
</dbReference>
<reference evidence="9" key="1">
    <citation type="submission" date="2016-10" db="EMBL/GenBank/DDBJ databases">
        <authorList>
            <person name="Varghese N."/>
            <person name="Submissions S."/>
        </authorList>
    </citation>
    <scope>NUCLEOTIDE SEQUENCE [LARGE SCALE GENOMIC DNA]</scope>
    <source>
        <strain evidence="9">CGMCC 1.6199</strain>
    </source>
</reference>